<name>A0ABX5YNI7_9PLAN</name>
<dbReference type="RefSeq" id="WP_002643691.1">
    <property type="nucleotide sequence ID" value="NZ_CP042910.1"/>
</dbReference>
<protein>
    <submittedName>
        <fullName evidence="2">Uncharacterized protein</fullName>
    </submittedName>
</protein>
<proteinExistence type="predicted"/>
<evidence type="ECO:0000313" key="3">
    <source>
        <dbReference type="Proteomes" id="UP000322887"/>
    </source>
</evidence>
<gene>
    <name evidence="2" type="ORF">GmarT_31230</name>
</gene>
<dbReference type="EMBL" id="CP042910">
    <property type="protein sequence ID" value="QEG17245.1"/>
    <property type="molecule type" value="Genomic_DNA"/>
</dbReference>
<feature type="chain" id="PRO_5046365627" evidence="1">
    <location>
        <begin position="30"/>
        <end position="265"/>
    </location>
</feature>
<feature type="signal peptide" evidence="1">
    <location>
        <begin position="1"/>
        <end position="29"/>
    </location>
</feature>
<evidence type="ECO:0000256" key="1">
    <source>
        <dbReference type="SAM" id="SignalP"/>
    </source>
</evidence>
<organism evidence="2 3">
    <name type="scientific">Gimesia maris</name>
    <dbReference type="NCBI Taxonomy" id="122"/>
    <lineage>
        <taxon>Bacteria</taxon>
        <taxon>Pseudomonadati</taxon>
        <taxon>Planctomycetota</taxon>
        <taxon>Planctomycetia</taxon>
        <taxon>Planctomycetales</taxon>
        <taxon>Planctomycetaceae</taxon>
        <taxon>Gimesia</taxon>
    </lineage>
</organism>
<accession>A0ABX5YNI7</accession>
<sequence>MMYRFKLTFSMGICFLFFCLAGDANQSVAKDKTEEPKLITCVCNQVPLGPAGENLLVWMAYRYQYESDCSAATAVSVIEFDEAGIYPEVLCGGPGPCGGCAPKRKNDQKKKTTEPVISHYMHPLPAPKDARPDLFPPQSDMKYEIIRTRYIIFGDSNAHIEKYAKVFLLCVSKSENPTEQPDALYFWYGFEVDGNNEMNPIRLPSDSFKKRADYYMNDGAGGWSQGTCREFTFINYGGMQFLIRFKDEGDPEEGGSDRKGQKETK</sequence>
<reference evidence="2 3" key="1">
    <citation type="submission" date="2019-08" db="EMBL/GenBank/DDBJ databases">
        <title>Deep-cultivation of Planctomycetes and their phenomic and genomic characterization uncovers novel biology.</title>
        <authorList>
            <person name="Wiegand S."/>
            <person name="Jogler M."/>
            <person name="Boedeker C."/>
            <person name="Pinto D."/>
            <person name="Vollmers J."/>
            <person name="Rivas-Marin E."/>
            <person name="Kohn T."/>
            <person name="Peeters S.H."/>
            <person name="Heuer A."/>
            <person name="Rast P."/>
            <person name="Oberbeckmann S."/>
            <person name="Bunk B."/>
            <person name="Jeske O."/>
            <person name="Meyerdierks A."/>
            <person name="Storesund J.E."/>
            <person name="Kallscheuer N."/>
            <person name="Luecker S."/>
            <person name="Lage O.M."/>
            <person name="Pohl T."/>
            <person name="Merkel B.J."/>
            <person name="Hornburger P."/>
            <person name="Mueller R.-W."/>
            <person name="Bruemmer F."/>
            <person name="Labrenz M."/>
            <person name="Spormann A.M."/>
            <person name="Op den Camp H."/>
            <person name="Overmann J."/>
            <person name="Amann R."/>
            <person name="Jetten M.S.M."/>
            <person name="Mascher T."/>
            <person name="Medema M.H."/>
            <person name="Devos D.P."/>
            <person name="Kaster A.-K."/>
            <person name="Ovreas L."/>
            <person name="Rohde M."/>
            <person name="Galperin M.Y."/>
            <person name="Jogler C."/>
        </authorList>
    </citation>
    <scope>NUCLEOTIDE SEQUENCE [LARGE SCALE GENOMIC DNA]</scope>
    <source>
        <strain evidence="2 3">DSM 8797</strain>
    </source>
</reference>
<keyword evidence="1" id="KW-0732">Signal</keyword>
<dbReference type="GeneID" id="98647651"/>
<evidence type="ECO:0000313" key="2">
    <source>
        <dbReference type="EMBL" id="QEG17245.1"/>
    </source>
</evidence>
<keyword evidence="3" id="KW-1185">Reference proteome</keyword>
<dbReference type="Proteomes" id="UP000322887">
    <property type="component" value="Chromosome"/>
</dbReference>